<dbReference type="EMBL" id="FUXZ01000007">
    <property type="protein sequence ID" value="SKA66018.1"/>
    <property type="molecule type" value="Genomic_DNA"/>
</dbReference>
<dbReference type="RefSeq" id="WP_078766075.1">
    <property type="nucleotide sequence ID" value="NZ_FUXZ01000007.1"/>
</dbReference>
<name>A0A1T4VMC5_9FIRM</name>
<gene>
    <name evidence="1" type="ORF">SAMN02745111_01203</name>
</gene>
<sequence length="149" mass="18102">MKYRNNTVVTIEEIREIIDRRGLTSQIKEGFDIQKEEHFTYIEVFHGDTKLELDLADEYTIYFGDWHGHYYTDEINDMREFRRDLENLLDSKICSVGCFREKNDVENWCGSFIEFKENLDREYFLRKYGGESIIRCKFFDETLNREFLT</sequence>
<reference evidence="1 2" key="1">
    <citation type="submission" date="2017-02" db="EMBL/GenBank/DDBJ databases">
        <authorList>
            <person name="Peterson S.W."/>
        </authorList>
    </citation>
    <scope>NUCLEOTIDE SEQUENCE [LARGE SCALE GENOMIC DNA]</scope>
    <source>
        <strain evidence="1 2">ATCC 35992</strain>
    </source>
</reference>
<proteinExistence type="predicted"/>
<dbReference type="AlphaFoldDB" id="A0A1T4VMC5"/>
<keyword evidence="2" id="KW-1185">Reference proteome</keyword>
<accession>A0A1T4VMC5</accession>
<protein>
    <submittedName>
        <fullName evidence="1">Uncharacterized protein</fullName>
    </submittedName>
</protein>
<evidence type="ECO:0000313" key="2">
    <source>
        <dbReference type="Proteomes" id="UP000190814"/>
    </source>
</evidence>
<dbReference type="Proteomes" id="UP000190814">
    <property type="component" value="Unassembled WGS sequence"/>
</dbReference>
<evidence type="ECO:0000313" key="1">
    <source>
        <dbReference type="EMBL" id="SKA66018.1"/>
    </source>
</evidence>
<organism evidence="1 2">
    <name type="scientific">Eubacterium uniforme</name>
    <dbReference type="NCBI Taxonomy" id="39495"/>
    <lineage>
        <taxon>Bacteria</taxon>
        <taxon>Bacillati</taxon>
        <taxon>Bacillota</taxon>
        <taxon>Clostridia</taxon>
        <taxon>Eubacteriales</taxon>
        <taxon>Eubacteriaceae</taxon>
        <taxon>Eubacterium</taxon>
    </lineage>
</organism>
<dbReference type="OrthoDB" id="1857628at2"/>